<evidence type="ECO:0000256" key="2">
    <source>
        <dbReference type="ARBA" id="ARBA00006679"/>
    </source>
</evidence>
<comment type="subcellular location">
    <subcellularLocation>
        <location evidence="1">Cell membrane</location>
        <topology evidence="1">Multi-pass membrane protein</topology>
    </subcellularLocation>
</comment>
<dbReference type="EMBL" id="CAJZAG010000013">
    <property type="protein sequence ID" value="CAG9184912.1"/>
    <property type="molecule type" value="Genomic_DNA"/>
</dbReference>
<evidence type="ECO:0000256" key="3">
    <source>
        <dbReference type="ARBA" id="ARBA00022475"/>
    </source>
</evidence>
<gene>
    <name evidence="8" type="primary">yphA</name>
    <name evidence="8" type="ORF">LMG32289_05783</name>
</gene>
<accession>A0ABM8XWX7</accession>
<keyword evidence="6 7" id="KW-0472">Membrane</keyword>
<dbReference type="Proteomes" id="UP000706525">
    <property type="component" value="Unassembled WGS sequence"/>
</dbReference>
<proteinExistence type="inferred from homology"/>
<evidence type="ECO:0000256" key="5">
    <source>
        <dbReference type="ARBA" id="ARBA00022989"/>
    </source>
</evidence>
<dbReference type="Pfam" id="PF07681">
    <property type="entry name" value="DoxX"/>
    <property type="match status" value="1"/>
</dbReference>
<keyword evidence="3" id="KW-1003">Cell membrane</keyword>
<dbReference type="InterPro" id="IPR051907">
    <property type="entry name" value="DoxX-like_oxidoreductase"/>
</dbReference>
<feature type="transmembrane region" description="Helical" evidence="7">
    <location>
        <begin position="12"/>
        <end position="30"/>
    </location>
</feature>
<dbReference type="PANTHER" id="PTHR33452:SF1">
    <property type="entry name" value="INNER MEMBRANE PROTEIN YPHA-RELATED"/>
    <property type="match status" value="1"/>
</dbReference>
<reference evidence="8 9" key="1">
    <citation type="submission" date="2021-08" db="EMBL/GenBank/DDBJ databases">
        <authorList>
            <person name="Peeters C."/>
        </authorList>
    </citation>
    <scope>NUCLEOTIDE SEQUENCE [LARGE SCALE GENOMIC DNA]</scope>
    <source>
        <strain evidence="8 9">LMG 32289</strain>
    </source>
</reference>
<dbReference type="PANTHER" id="PTHR33452">
    <property type="entry name" value="OXIDOREDUCTASE CATD-RELATED"/>
    <property type="match status" value="1"/>
</dbReference>
<dbReference type="RefSeq" id="WP_223994562.1">
    <property type="nucleotide sequence ID" value="NZ_CAJZAG010000013.1"/>
</dbReference>
<evidence type="ECO:0000256" key="7">
    <source>
        <dbReference type="SAM" id="Phobius"/>
    </source>
</evidence>
<comment type="similarity">
    <text evidence="2">Belongs to the DoxX family.</text>
</comment>
<evidence type="ECO:0000256" key="6">
    <source>
        <dbReference type="ARBA" id="ARBA00023136"/>
    </source>
</evidence>
<evidence type="ECO:0000256" key="1">
    <source>
        <dbReference type="ARBA" id="ARBA00004651"/>
    </source>
</evidence>
<name>A0ABM8XWX7_9BURK</name>
<protein>
    <submittedName>
        <fullName evidence="8">Inner membrane protein YphA</fullName>
    </submittedName>
</protein>
<evidence type="ECO:0000256" key="4">
    <source>
        <dbReference type="ARBA" id="ARBA00022692"/>
    </source>
</evidence>
<comment type="caution">
    <text evidence="8">The sequence shown here is derived from an EMBL/GenBank/DDBJ whole genome shotgun (WGS) entry which is preliminary data.</text>
</comment>
<feature type="transmembrane region" description="Helical" evidence="7">
    <location>
        <begin position="109"/>
        <end position="127"/>
    </location>
</feature>
<keyword evidence="4 7" id="KW-0812">Transmembrane</keyword>
<evidence type="ECO:0000313" key="9">
    <source>
        <dbReference type="Proteomes" id="UP000706525"/>
    </source>
</evidence>
<feature type="transmembrane region" description="Helical" evidence="7">
    <location>
        <begin position="78"/>
        <end position="97"/>
    </location>
</feature>
<evidence type="ECO:0000313" key="8">
    <source>
        <dbReference type="EMBL" id="CAG9184912.1"/>
    </source>
</evidence>
<sequence length="137" mass="15085">MKYLSLDNQKDEVLLVARILLVVLYVLFGWQKMVGFSGTIGYMTSVGVPLPAVAALVAVVVELVFGVLLLIGFYTRPLALLLAVYTLVTGFIGHPYWTLSGMDQYMAMINFYKNVSITGGFLLLALNGPGRYSIDRK</sequence>
<feature type="transmembrane region" description="Helical" evidence="7">
    <location>
        <begin position="50"/>
        <end position="71"/>
    </location>
</feature>
<dbReference type="InterPro" id="IPR032808">
    <property type="entry name" value="DoxX"/>
</dbReference>
<organism evidence="8 9">
    <name type="scientific">Cupriavidus pampae</name>
    <dbReference type="NCBI Taxonomy" id="659251"/>
    <lineage>
        <taxon>Bacteria</taxon>
        <taxon>Pseudomonadati</taxon>
        <taxon>Pseudomonadota</taxon>
        <taxon>Betaproteobacteria</taxon>
        <taxon>Burkholderiales</taxon>
        <taxon>Burkholderiaceae</taxon>
        <taxon>Cupriavidus</taxon>
    </lineage>
</organism>
<keyword evidence="9" id="KW-1185">Reference proteome</keyword>
<keyword evidence="5 7" id="KW-1133">Transmembrane helix</keyword>